<dbReference type="EMBL" id="JAUSUL010000001">
    <property type="protein sequence ID" value="MDQ0314281.1"/>
    <property type="molecule type" value="Genomic_DNA"/>
</dbReference>
<dbReference type="AlphaFoldDB" id="A0AAE3VLJ0"/>
<reference evidence="1" key="1">
    <citation type="submission" date="2023-07" db="EMBL/GenBank/DDBJ databases">
        <title>Genomic Encyclopedia of Type Strains, Phase IV (KMG-IV): sequencing the most valuable type-strain genomes for metagenomic binning, comparative biology and taxonomic classification.</title>
        <authorList>
            <person name="Goeker M."/>
        </authorList>
    </citation>
    <scope>NUCLEOTIDE SEQUENCE</scope>
    <source>
        <strain evidence="1">DSM 21202</strain>
    </source>
</reference>
<comment type="caution">
    <text evidence="1">The sequence shown here is derived from an EMBL/GenBank/DDBJ whole genome shotgun (WGS) entry which is preliminary data.</text>
</comment>
<dbReference type="RefSeq" id="WP_306884054.1">
    <property type="nucleotide sequence ID" value="NZ_JAUSUL010000001.1"/>
</dbReference>
<proteinExistence type="predicted"/>
<organism evidence="1 2">
    <name type="scientific">Amorphus orientalis</name>
    <dbReference type="NCBI Taxonomy" id="649198"/>
    <lineage>
        <taxon>Bacteria</taxon>
        <taxon>Pseudomonadati</taxon>
        <taxon>Pseudomonadota</taxon>
        <taxon>Alphaproteobacteria</taxon>
        <taxon>Hyphomicrobiales</taxon>
        <taxon>Amorphaceae</taxon>
        <taxon>Amorphus</taxon>
    </lineage>
</organism>
<keyword evidence="2" id="KW-1185">Reference proteome</keyword>
<sequence length="282" mass="30096">MSKSVRMTVPDGKGGKSAYLRLGAYVSDESGFPSTYKGTASETNGIFMSTQGTLTLVSGTKLYAETDESVAIVVDKGDFSMTADSTLSLTAKSLFVQSGHVVDQTASVPSLPVGQAKFDTAFQFEARSNSGNVVVDCPASGYKKTTSTGFEEVWGNQEKSNGTAASIVLGALTDVPIGVYPSFSWWRMKVRLTESKMALSASTMALYKIGAHVTKLDNKSIWDTLLGIGTFGIGLHVKNEITSLNQELSKALTEAFTITQEEIDADLWGAHNGIAGAYMRSY</sequence>
<protein>
    <submittedName>
        <fullName evidence="1">Uncharacterized protein</fullName>
    </submittedName>
</protein>
<evidence type="ECO:0000313" key="2">
    <source>
        <dbReference type="Proteomes" id="UP001229244"/>
    </source>
</evidence>
<dbReference type="Proteomes" id="UP001229244">
    <property type="component" value="Unassembled WGS sequence"/>
</dbReference>
<gene>
    <name evidence="1" type="ORF">J2S73_000718</name>
</gene>
<accession>A0AAE3VLJ0</accession>
<evidence type="ECO:0000313" key="1">
    <source>
        <dbReference type="EMBL" id="MDQ0314281.1"/>
    </source>
</evidence>
<name>A0AAE3VLJ0_9HYPH</name>